<feature type="transmembrane region" description="Helical" evidence="1">
    <location>
        <begin position="136"/>
        <end position="161"/>
    </location>
</feature>
<sequence>MSKLTYLWEVLRESLWFIPTCIVIGAIILALGLIELESAVERKQLAEHWPRVFFGADAEGSRTLLSAIASSMITVAGVTFSITVVALALASNQYTSRILRNFMRDRANQTVLGVFVGVFVYCLLVLRAIRGGDEGIFVPALAVFGALVLTLVAIGFFIFFIHHIAASIQATSIIESAAKETLQAIDRLFPEEIGKAIVERVDADLTIQAWVTIPAQQSGYIQGIDTEALLDIACAQDILVRMEKKVGDFVIEASPLVSVAGKPPDDEFIGELEAVYNINGKRTVEQDVAYGIRQIVDVALKALSPAINDTTTAIICVDFLGVILARLIGRHIEKTYRSDSGRLRLIARGPTFSQLLAEACDQIRQNAEGNVAVLTRLLQHLETLTKLTADTQRHQVLRQQAAVVIETAERSVPMAYDRMPIQAIRDRIFFSQPVDEGGQNHS</sequence>
<protein>
    <recommendedName>
        <fullName evidence="4">DUF2254 domain-containing protein</fullName>
    </recommendedName>
</protein>
<feature type="transmembrane region" description="Helical" evidence="1">
    <location>
        <begin position="110"/>
        <end position="129"/>
    </location>
</feature>
<dbReference type="eggNOG" id="COG4325">
    <property type="taxonomic scope" value="Bacteria"/>
</dbReference>
<keyword evidence="3" id="KW-1185">Reference proteome</keyword>
<evidence type="ECO:0000313" key="3">
    <source>
        <dbReference type="Proteomes" id="UP000000393"/>
    </source>
</evidence>
<reference evidence="2 3" key="1">
    <citation type="submission" date="2010-06" db="EMBL/GenBank/DDBJ databases">
        <title>Complete sequence of chromosome of Nitrosococcus watsoni C-113.</title>
        <authorList>
            <consortium name="US DOE Joint Genome Institute"/>
            <person name="Lucas S."/>
            <person name="Copeland A."/>
            <person name="Lapidus A."/>
            <person name="Cheng J.-F."/>
            <person name="Bruce D."/>
            <person name="Goodwin L."/>
            <person name="Pitluck S."/>
            <person name="Malfatti S.A."/>
            <person name="Chain P.S.G."/>
            <person name="Land M."/>
            <person name="Hauser L."/>
            <person name="Kyrpides N."/>
            <person name="Ivanova N."/>
            <person name="Cambell M.A."/>
            <person name="Heidelberg J.F."/>
            <person name="Klotz M.G."/>
            <person name="Woyke T."/>
        </authorList>
    </citation>
    <scope>NUCLEOTIDE SEQUENCE [LARGE SCALE GENOMIC DNA]</scope>
    <source>
        <strain evidence="2 3">C-113</strain>
    </source>
</reference>
<dbReference type="AlphaFoldDB" id="D8KAJ0"/>
<dbReference type="OrthoDB" id="2955631at2"/>
<keyword evidence="1" id="KW-0812">Transmembrane</keyword>
<dbReference type="STRING" id="105559.Nwat_2640"/>
<organism evidence="2 3">
    <name type="scientific">Nitrosococcus watsoni (strain C-113)</name>
    <dbReference type="NCBI Taxonomy" id="105559"/>
    <lineage>
        <taxon>Bacteria</taxon>
        <taxon>Pseudomonadati</taxon>
        <taxon>Pseudomonadota</taxon>
        <taxon>Gammaproteobacteria</taxon>
        <taxon>Chromatiales</taxon>
        <taxon>Chromatiaceae</taxon>
        <taxon>Nitrosococcus</taxon>
    </lineage>
</organism>
<gene>
    <name evidence="2" type="ordered locus">Nwat_2640</name>
</gene>
<dbReference type="Pfam" id="PF10011">
    <property type="entry name" value="DUF2254"/>
    <property type="match status" value="1"/>
</dbReference>
<keyword evidence="1" id="KW-0472">Membrane</keyword>
<evidence type="ECO:0000313" key="2">
    <source>
        <dbReference type="EMBL" id="ADJ29417.1"/>
    </source>
</evidence>
<dbReference type="RefSeq" id="WP_013221485.1">
    <property type="nucleotide sequence ID" value="NC_014315.1"/>
</dbReference>
<feature type="transmembrane region" description="Helical" evidence="1">
    <location>
        <begin position="64"/>
        <end position="90"/>
    </location>
</feature>
<evidence type="ECO:0008006" key="4">
    <source>
        <dbReference type="Google" id="ProtNLM"/>
    </source>
</evidence>
<dbReference type="HOGENOM" id="CLU_032303_1_1_6"/>
<name>D8KAJ0_NITWC</name>
<dbReference type="InterPro" id="IPR018723">
    <property type="entry name" value="DUF2254_membrane"/>
</dbReference>
<dbReference type="EMBL" id="CP002086">
    <property type="protein sequence ID" value="ADJ29417.1"/>
    <property type="molecule type" value="Genomic_DNA"/>
</dbReference>
<accession>D8KAJ0</accession>
<dbReference type="Proteomes" id="UP000000393">
    <property type="component" value="Chromosome"/>
</dbReference>
<evidence type="ECO:0000256" key="1">
    <source>
        <dbReference type="SAM" id="Phobius"/>
    </source>
</evidence>
<proteinExistence type="predicted"/>
<feature type="transmembrane region" description="Helical" evidence="1">
    <location>
        <begin position="15"/>
        <end position="34"/>
    </location>
</feature>
<keyword evidence="1" id="KW-1133">Transmembrane helix</keyword>
<dbReference type="KEGG" id="nwa:Nwat_2640"/>